<dbReference type="Proteomes" id="UP000199373">
    <property type="component" value="Unassembled WGS sequence"/>
</dbReference>
<gene>
    <name evidence="8" type="ORF">SAMN04487850_0243</name>
</gene>
<sequence length="738" mass="85369">MKMFRLWRNVSLVTGTLLISACSVTRDLPEDAYLLNHVKVVADGKYKDISTTQLKDYVRQKTNSRWFSTFRIPLGVYSMAGRDSSWLNRTLRAMGEPPVLYDSIQARLTCEDLKLALQNKGYLDAQVELFTHKKKKKADAYYVLHPNTPHHIGTFDVDIRDSVISKLLIDRKPTLHTGMQFSTEALNTERSQITSFLQNRGYFRFHKEFITYRASRDAEHHRVNLTMVLHPYQRPDMPDTLHSSYSIRNIIYQSGNAADSVIHLRSHVLRENTFLKEGEPYSAEALQNTYNHFGRLGAVRYTNISFEPVADTRQLDTRILIQTNKPSTVSFQPEGTNTAGDFGAAASLTYQNKNLFRGSETFSMQIRGAYEAIRGLEGYRNQDFIEYSAESRLSFPRFIFPFLSSDVRRRIIATSEVTLLFDSQDRPEFHRRVLSAGWHYQWKPQHHNDSYRFDLVDLNYVFMPWISETFRNEYLENTSNSNVILRYNYEDLFIMRMGFGYTYNNRRLAFKTHVETAGNLLNLTSGMFGGSKNEYGQYRVFDIAYAQYVKADIDLTKNLLAAGFRDQLVFHLGWGIAYPYGNSKVLPFEKRYFSGGANSVRGWSVRSLGPGSYKDKDGRINFITQTGDMKLDINLEYRTRLFWKFNGAIFADAGNIWTLRRYDEQPGGQLTLRSLVNDMAVSYGMGLRLNFDYFILRFDLGMKAINPAYRTEEEAHYPLIHPDLSRDLAFHFAVGLPF</sequence>
<evidence type="ECO:0000259" key="7">
    <source>
        <dbReference type="Pfam" id="PF07244"/>
    </source>
</evidence>
<keyword evidence="4" id="KW-0472">Membrane</keyword>
<keyword evidence="5" id="KW-0998">Cell outer membrane</keyword>
<accession>A0A1I0M3U1</accession>
<dbReference type="PANTHER" id="PTHR12815">
    <property type="entry name" value="SORTING AND ASSEMBLY MACHINERY SAMM50 PROTEIN FAMILY MEMBER"/>
    <property type="match status" value="1"/>
</dbReference>
<keyword evidence="3" id="KW-0732">Signal</keyword>
<evidence type="ECO:0000256" key="4">
    <source>
        <dbReference type="ARBA" id="ARBA00023136"/>
    </source>
</evidence>
<evidence type="ECO:0000256" key="1">
    <source>
        <dbReference type="ARBA" id="ARBA00004370"/>
    </source>
</evidence>
<feature type="domain" description="Bacterial surface antigen (D15)" evidence="6">
    <location>
        <begin position="485"/>
        <end position="736"/>
    </location>
</feature>
<dbReference type="AlphaFoldDB" id="A0A1I0M3U1"/>
<evidence type="ECO:0000256" key="5">
    <source>
        <dbReference type="ARBA" id="ARBA00023237"/>
    </source>
</evidence>
<name>A0A1I0M3U1_9BACT</name>
<dbReference type="PROSITE" id="PS51257">
    <property type="entry name" value="PROKAR_LIPOPROTEIN"/>
    <property type="match status" value="1"/>
</dbReference>
<dbReference type="InterPro" id="IPR039910">
    <property type="entry name" value="D15-like"/>
</dbReference>
<organism evidence="8 9">
    <name type="scientific">Prevotella aff. ruminicola Tc2-24</name>
    <dbReference type="NCBI Taxonomy" id="81582"/>
    <lineage>
        <taxon>Bacteria</taxon>
        <taxon>Pseudomonadati</taxon>
        <taxon>Bacteroidota</taxon>
        <taxon>Bacteroidia</taxon>
        <taxon>Bacteroidales</taxon>
        <taxon>Prevotellaceae</taxon>
        <taxon>Prevotella</taxon>
    </lineage>
</organism>
<dbReference type="EMBL" id="FOIQ01000001">
    <property type="protein sequence ID" value="SEV82460.1"/>
    <property type="molecule type" value="Genomic_DNA"/>
</dbReference>
<evidence type="ECO:0000313" key="9">
    <source>
        <dbReference type="Proteomes" id="UP000199373"/>
    </source>
</evidence>
<evidence type="ECO:0000256" key="2">
    <source>
        <dbReference type="ARBA" id="ARBA00022692"/>
    </source>
</evidence>
<evidence type="ECO:0000313" key="8">
    <source>
        <dbReference type="EMBL" id="SEV82460.1"/>
    </source>
</evidence>
<dbReference type="InterPro" id="IPR010827">
    <property type="entry name" value="BamA/TamA_POTRA"/>
</dbReference>
<dbReference type="GO" id="GO:0019867">
    <property type="term" value="C:outer membrane"/>
    <property type="evidence" value="ECO:0007669"/>
    <property type="project" value="InterPro"/>
</dbReference>
<comment type="subcellular location">
    <subcellularLocation>
        <location evidence="1">Membrane</location>
    </subcellularLocation>
</comment>
<dbReference type="Gene3D" id="2.40.160.50">
    <property type="entry name" value="membrane protein fhac: a member of the omp85/tpsb transporter family"/>
    <property type="match status" value="1"/>
</dbReference>
<evidence type="ECO:0000256" key="3">
    <source>
        <dbReference type="ARBA" id="ARBA00022729"/>
    </source>
</evidence>
<proteinExistence type="predicted"/>
<keyword evidence="2" id="KW-0812">Transmembrane</keyword>
<dbReference type="Pfam" id="PF07244">
    <property type="entry name" value="POTRA"/>
    <property type="match status" value="1"/>
</dbReference>
<dbReference type="PANTHER" id="PTHR12815:SF47">
    <property type="entry name" value="TRANSLOCATION AND ASSEMBLY MODULE SUBUNIT TAMA"/>
    <property type="match status" value="1"/>
</dbReference>
<feature type="domain" description="POTRA" evidence="7">
    <location>
        <begin position="159"/>
        <end position="229"/>
    </location>
</feature>
<dbReference type="InterPro" id="IPR000184">
    <property type="entry name" value="Bac_surfAg_D15"/>
</dbReference>
<protein>
    <submittedName>
        <fullName evidence="8">Outer membrane protein assembly factor BamA</fullName>
    </submittedName>
</protein>
<dbReference type="Pfam" id="PF01103">
    <property type="entry name" value="Omp85"/>
    <property type="match status" value="1"/>
</dbReference>
<evidence type="ECO:0000259" key="6">
    <source>
        <dbReference type="Pfam" id="PF01103"/>
    </source>
</evidence>
<reference evidence="8 9" key="1">
    <citation type="submission" date="2016-10" db="EMBL/GenBank/DDBJ databases">
        <authorList>
            <person name="de Groot N.N."/>
        </authorList>
    </citation>
    <scope>NUCLEOTIDE SEQUENCE [LARGE SCALE GENOMIC DNA]</scope>
    <source>
        <strain evidence="8 9">TC2-24</strain>
    </source>
</reference>
<keyword evidence="9" id="KW-1185">Reference proteome</keyword>